<dbReference type="EMBL" id="CP022684">
    <property type="protein sequence ID" value="AUM14369.1"/>
    <property type="molecule type" value="Genomic_DNA"/>
</dbReference>
<dbReference type="GO" id="GO:0006935">
    <property type="term" value="P:chemotaxis"/>
    <property type="evidence" value="ECO:0007669"/>
    <property type="project" value="UniProtKB-KW"/>
</dbReference>
<keyword evidence="4" id="KW-1003">Cell membrane</keyword>
<evidence type="ECO:0000256" key="7">
    <source>
        <dbReference type="ARBA" id="ARBA00022779"/>
    </source>
</evidence>
<dbReference type="KEGG" id="kak:Kalk_18905"/>
<evidence type="ECO:0000256" key="5">
    <source>
        <dbReference type="ARBA" id="ARBA00022500"/>
    </source>
</evidence>
<dbReference type="PANTHER" id="PTHR35091:SF2">
    <property type="entry name" value="FLAGELLAR PROTEIN FLIL"/>
    <property type="match status" value="1"/>
</dbReference>
<evidence type="ECO:0000256" key="10">
    <source>
        <dbReference type="RuleBase" id="RU364125"/>
    </source>
</evidence>
<keyword evidence="10" id="KW-0997">Cell inner membrane</keyword>
<keyword evidence="7 10" id="KW-0283">Flagellar rotation</keyword>
<evidence type="ECO:0000256" key="3">
    <source>
        <dbReference type="ARBA" id="ARBA00008281"/>
    </source>
</evidence>
<keyword evidence="9 10" id="KW-0472">Membrane</keyword>
<dbReference type="RefSeq" id="WP_101895743.1">
    <property type="nucleotide sequence ID" value="NZ_CP022684.1"/>
</dbReference>
<proteinExistence type="inferred from homology"/>
<dbReference type="Pfam" id="PF03748">
    <property type="entry name" value="FliL"/>
    <property type="match status" value="1"/>
</dbReference>
<reference evidence="12" key="1">
    <citation type="submission" date="2017-08" db="EMBL/GenBank/DDBJ databases">
        <title>Direct submision.</title>
        <authorList>
            <person name="Kim S.-J."/>
            <person name="Rhee S.-K."/>
        </authorList>
    </citation>
    <scope>NUCLEOTIDE SEQUENCE [LARGE SCALE GENOMIC DNA]</scope>
    <source>
        <strain evidence="12">GI5</strain>
    </source>
</reference>
<comment type="function">
    <text evidence="1 10">Controls the rotational direction of flagella during chemotaxis.</text>
</comment>
<feature type="transmembrane region" description="Helical" evidence="10">
    <location>
        <begin position="20"/>
        <end position="40"/>
    </location>
</feature>
<protein>
    <recommendedName>
        <fullName evidence="10">Flagellar protein FliL</fullName>
    </recommendedName>
</protein>
<name>A0A2K9LPT8_9GAMM</name>
<dbReference type="AlphaFoldDB" id="A0A2K9LPT8"/>
<dbReference type="PANTHER" id="PTHR35091">
    <property type="entry name" value="FLAGELLAR PROTEIN FLIL"/>
    <property type="match status" value="1"/>
</dbReference>
<evidence type="ECO:0000256" key="4">
    <source>
        <dbReference type="ARBA" id="ARBA00022475"/>
    </source>
</evidence>
<sequence>MADDDNTSSEEQEKPKSKMLIIIIAVLVVLLIGGGVAAFLMMSGGDEPASEEPAEPVQQPAIYYDFKPPFVVNYQWKGRQRYVQMSMSIMTRNAAAIDTINTHMPLVRNNLVMVLGSQDFEMLRTPEGKEALRQSVLEEIQKILTEEMGEPAVEQVLFTNFVMQ</sequence>
<evidence type="ECO:0000256" key="6">
    <source>
        <dbReference type="ARBA" id="ARBA00022692"/>
    </source>
</evidence>
<dbReference type="InterPro" id="IPR005503">
    <property type="entry name" value="FliL"/>
</dbReference>
<dbReference type="GO" id="GO:0071978">
    <property type="term" value="P:bacterial-type flagellum-dependent swarming motility"/>
    <property type="evidence" value="ECO:0007669"/>
    <property type="project" value="TreeGrafter"/>
</dbReference>
<dbReference type="GO" id="GO:0009425">
    <property type="term" value="C:bacterial-type flagellum basal body"/>
    <property type="evidence" value="ECO:0007669"/>
    <property type="project" value="InterPro"/>
</dbReference>
<keyword evidence="12" id="KW-1185">Reference proteome</keyword>
<keyword evidence="6 10" id="KW-0812">Transmembrane</keyword>
<evidence type="ECO:0000256" key="1">
    <source>
        <dbReference type="ARBA" id="ARBA00002254"/>
    </source>
</evidence>
<evidence type="ECO:0000313" key="12">
    <source>
        <dbReference type="Proteomes" id="UP000235116"/>
    </source>
</evidence>
<keyword evidence="5 10" id="KW-0145">Chemotaxis</keyword>
<organism evidence="11 12">
    <name type="scientific">Ketobacter alkanivorans</name>
    <dbReference type="NCBI Taxonomy" id="1917421"/>
    <lineage>
        <taxon>Bacteria</taxon>
        <taxon>Pseudomonadati</taxon>
        <taxon>Pseudomonadota</taxon>
        <taxon>Gammaproteobacteria</taxon>
        <taxon>Pseudomonadales</taxon>
        <taxon>Ketobacteraceae</taxon>
        <taxon>Ketobacter</taxon>
    </lineage>
</organism>
<evidence type="ECO:0000313" key="11">
    <source>
        <dbReference type="EMBL" id="AUM14369.1"/>
    </source>
</evidence>
<dbReference type="OrthoDB" id="5616092at2"/>
<keyword evidence="8 10" id="KW-1133">Transmembrane helix</keyword>
<comment type="subcellular location">
    <subcellularLocation>
        <location evidence="10">Cell inner membrane</location>
    </subcellularLocation>
    <subcellularLocation>
        <location evidence="2">Cell membrane</location>
        <topology evidence="2">Single-pass membrane protein</topology>
    </subcellularLocation>
</comment>
<gene>
    <name evidence="11" type="ORF">Kalk_18905</name>
</gene>
<evidence type="ECO:0000256" key="9">
    <source>
        <dbReference type="ARBA" id="ARBA00023136"/>
    </source>
</evidence>
<dbReference type="Proteomes" id="UP000235116">
    <property type="component" value="Chromosome"/>
</dbReference>
<accession>A0A2K9LPT8</accession>
<evidence type="ECO:0000256" key="2">
    <source>
        <dbReference type="ARBA" id="ARBA00004162"/>
    </source>
</evidence>
<dbReference type="GO" id="GO:0005886">
    <property type="term" value="C:plasma membrane"/>
    <property type="evidence" value="ECO:0007669"/>
    <property type="project" value="UniProtKB-SubCell"/>
</dbReference>
<comment type="similarity">
    <text evidence="3 10">Belongs to the FliL family.</text>
</comment>
<evidence type="ECO:0000256" key="8">
    <source>
        <dbReference type="ARBA" id="ARBA00022989"/>
    </source>
</evidence>